<proteinExistence type="predicted"/>
<dbReference type="Proteomes" id="UP000326924">
    <property type="component" value="Unassembled WGS sequence"/>
</dbReference>
<dbReference type="AlphaFoldDB" id="A0A5J5FAY3"/>
<feature type="compositionally biased region" description="Low complexity" evidence="1">
    <location>
        <begin position="234"/>
        <end position="271"/>
    </location>
</feature>
<keyword evidence="3" id="KW-1185">Reference proteome</keyword>
<accession>A0A5J5FAY3</accession>
<feature type="compositionally biased region" description="Polar residues" evidence="1">
    <location>
        <begin position="317"/>
        <end position="329"/>
    </location>
</feature>
<dbReference type="InParanoid" id="A0A5J5FAY3"/>
<evidence type="ECO:0000313" key="2">
    <source>
        <dbReference type="EMBL" id="KAA8914758.1"/>
    </source>
</evidence>
<reference evidence="2 3" key="1">
    <citation type="submission" date="2019-09" db="EMBL/GenBank/DDBJ databases">
        <title>Draft genome of the ectomycorrhizal ascomycete Sphaerosporella brunnea.</title>
        <authorList>
            <consortium name="DOE Joint Genome Institute"/>
            <person name="Benucci G.M."/>
            <person name="Marozzi G."/>
            <person name="Antonielli L."/>
            <person name="Sanchez S."/>
            <person name="Marco P."/>
            <person name="Wang X."/>
            <person name="Falini L.B."/>
            <person name="Barry K."/>
            <person name="Haridas S."/>
            <person name="Lipzen A."/>
            <person name="Labutti K."/>
            <person name="Grigoriev I.V."/>
            <person name="Murat C."/>
            <person name="Martin F."/>
            <person name="Albertini E."/>
            <person name="Donnini D."/>
            <person name="Bonito G."/>
        </authorList>
    </citation>
    <scope>NUCLEOTIDE SEQUENCE [LARGE SCALE GENOMIC DNA]</scope>
    <source>
        <strain evidence="2 3">Sb_GMNB300</strain>
    </source>
</reference>
<dbReference type="EMBL" id="VXIS01000003">
    <property type="protein sequence ID" value="KAA8914758.1"/>
    <property type="molecule type" value="Genomic_DNA"/>
</dbReference>
<evidence type="ECO:0000256" key="1">
    <source>
        <dbReference type="SAM" id="MobiDB-lite"/>
    </source>
</evidence>
<organism evidence="2 3">
    <name type="scientific">Sphaerosporella brunnea</name>
    <dbReference type="NCBI Taxonomy" id="1250544"/>
    <lineage>
        <taxon>Eukaryota</taxon>
        <taxon>Fungi</taxon>
        <taxon>Dikarya</taxon>
        <taxon>Ascomycota</taxon>
        <taxon>Pezizomycotina</taxon>
        <taxon>Pezizomycetes</taxon>
        <taxon>Pezizales</taxon>
        <taxon>Pyronemataceae</taxon>
        <taxon>Sphaerosporella</taxon>
    </lineage>
</organism>
<feature type="region of interest" description="Disordered" evidence="1">
    <location>
        <begin position="234"/>
        <end position="335"/>
    </location>
</feature>
<comment type="caution">
    <text evidence="2">The sequence shown here is derived from an EMBL/GenBank/DDBJ whole genome shotgun (WGS) entry which is preliminary data.</text>
</comment>
<gene>
    <name evidence="2" type="ORF">FN846DRAFT_885759</name>
</gene>
<sequence>MYPNNRLHGLRMNGDFVEYQLFHNRDSPLLVALEHYFLNDEEWLSKWGNYTTWSAVLVGRLLASKAITTNEWFKTLVELGGKLGVETPDIGLPALYSLHLLLKKKVDEKLGAQVKRSKVAAKKLAAERVLAAANTCVDAADQEMAAAEIRTEGVTLEVAAGQTRADSADQEGLVVEIRAQGGRLGADAGRVHNDAAQREDEAAKLNIETAGLNMDPAKLDFARQKFLFEQSVAGRSGSGSHSVASSAASTSAGVSPAEGAAAPADHSAIPATRPDTSGVSTRTGWVPPLTGSGNGSRSGQPTVSRARFMCGVPAPCRSTTQARGTSGSGTKVAGD</sequence>
<name>A0A5J5FAY3_9PEZI</name>
<feature type="compositionally biased region" description="Polar residues" evidence="1">
    <location>
        <begin position="274"/>
        <end position="283"/>
    </location>
</feature>
<evidence type="ECO:0000313" key="3">
    <source>
        <dbReference type="Proteomes" id="UP000326924"/>
    </source>
</evidence>
<protein>
    <submittedName>
        <fullName evidence="2">Uncharacterized protein</fullName>
    </submittedName>
</protein>